<evidence type="ECO:0000313" key="2">
    <source>
        <dbReference type="Proteomes" id="UP000799324"/>
    </source>
</evidence>
<organism evidence="1 2">
    <name type="scientific">Lophiostoma macrostomum CBS 122681</name>
    <dbReference type="NCBI Taxonomy" id="1314788"/>
    <lineage>
        <taxon>Eukaryota</taxon>
        <taxon>Fungi</taxon>
        <taxon>Dikarya</taxon>
        <taxon>Ascomycota</taxon>
        <taxon>Pezizomycotina</taxon>
        <taxon>Dothideomycetes</taxon>
        <taxon>Pleosporomycetidae</taxon>
        <taxon>Pleosporales</taxon>
        <taxon>Lophiostomataceae</taxon>
        <taxon>Lophiostoma</taxon>
    </lineage>
</organism>
<protein>
    <submittedName>
        <fullName evidence="1">Uncharacterized protein</fullName>
    </submittedName>
</protein>
<name>A0A6A6SKH4_9PLEO</name>
<dbReference type="Proteomes" id="UP000799324">
    <property type="component" value="Unassembled WGS sequence"/>
</dbReference>
<keyword evidence="2" id="KW-1185">Reference proteome</keyword>
<dbReference type="AlphaFoldDB" id="A0A6A6SKH4"/>
<dbReference type="EMBL" id="MU004617">
    <property type="protein sequence ID" value="KAF2647467.1"/>
    <property type="molecule type" value="Genomic_DNA"/>
</dbReference>
<reference evidence="1" key="1">
    <citation type="journal article" date="2020" name="Stud. Mycol.">
        <title>101 Dothideomycetes genomes: a test case for predicting lifestyles and emergence of pathogens.</title>
        <authorList>
            <person name="Haridas S."/>
            <person name="Albert R."/>
            <person name="Binder M."/>
            <person name="Bloem J."/>
            <person name="Labutti K."/>
            <person name="Salamov A."/>
            <person name="Andreopoulos B."/>
            <person name="Baker S."/>
            <person name="Barry K."/>
            <person name="Bills G."/>
            <person name="Bluhm B."/>
            <person name="Cannon C."/>
            <person name="Castanera R."/>
            <person name="Culley D."/>
            <person name="Daum C."/>
            <person name="Ezra D."/>
            <person name="Gonzalez J."/>
            <person name="Henrissat B."/>
            <person name="Kuo A."/>
            <person name="Liang C."/>
            <person name="Lipzen A."/>
            <person name="Lutzoni F."/>
            <person name="Magnuson J."/>
            <person name="Mondo S."/>
            <person name="Nolan M."/>
            <person name="Ohm R."/>
            <person name="Pangilinan J."/>
            <person name="Park H.-J."/>
            <person name="Ramirez L."/>
            <person name="Alfaro M."/>
            <person name="Sun H."/>
            <person name="Tritt A."/>
            <person name="Yoshinaga Y."/>
            <person name="Zwiers L.-H."/>
            <person name="Turgeon B."/>
            <person name="Goodwin S."/>
            <person name="Spatafora J."/>
            <person name="Crous P."/>
            <person name="Grigoriev I."/>
        </authorList>
    </citation>
    <scope>NUCLEOTIDE SEQUENCE</scope>
    <source>
        <strain evidence="1">CBS 122681</strain>
    </source>
</reference>
<evidence type="ECO:0000313" key="1">
    <source>
        <dbReference type="EMBL" id="KAF2647467.1"/>
    </source>
</evidence>
<gene>
    <name evidence="1" type="ORF">K491DRAFT_309052</name>
</gene>
<proteinExistence type="predicted"/>
<accession>A0A6A6SKH4</accession>
<sequence length="133" mass="15387">MGRQTIYVDVVCVADRTQEGRDYRWGSRWGRIQSLWPVLCWVMTRDWRAPRNRCRTLKCAGGVAAFRLASKAGATAVLRFHRLQQPVGRVCVVEISCRAFFVPPFSIVSRNLSWRLSWLFARAPFSTAFESRF</sequence>